<evidence type="ECO:0000313" key="3">
    <source>
        <dbReference type="Proteomes" id="UP001148614"/>
    </source>
</evidence>
<evidence type="ECO:0000313" key="2">
    <source>
        <dbReference type="EMBL" id="KAJ3577141.1"/>
    </source>
</evidence>
<organism evidence="2 3">
    <name type="scientific">Xylaria arbuscula</name>
    <dbReference type="NCBI Taxonomy" id="114810"/>
    <lineage>
        <taxon>Eukaryota</taxon>
        <taxon>Fungi</taxon>
        <taxon>Dikarya</taxon>
        <taxon>Ascomycota</taxon>
        <taxon>Pezizomycotina</taxon>
        <taxon>Sordariomycetes</taxon>
        <taxon>Xylariomycetidae</taxon>
        <taxon>Xylariales</taxon>
        <taxon>Xylariaceae</taxon>
        <taxon>Xylaria</taxon>
    </lineage>
</organism>
<dbReference type="AlphaFoldDB" id="A0A9W8NHB6"/>
<keyword evidence="3" id="KW-1185">Reference proteome</keyword>
<feature type="region of interest" description="Disordered" evidence="1">
    <location>
        <begin position="110"/>
        <end position="129"/>
    </location>
</feature>
<comment type="caution">
    <text evidence="2">The sequence shown here is derived from an EMBL/GenBank/DDBJ whole genome shotgun (WGS) entry which is preliminary data.</text>
</comment>
<dbReference type="Proteomes" id="UP001148614">
    <property type="component" value="Unassembled WGS sequence"/>
</dbReference>
<dbReference type="PANTHER" id="PTHR28037">
    <property type="entry name" value="ALCOHOL O-ACETYLTRANSFERASE 1-RELATED"/>
    <property type="match status" value="1"/>
</dbReference>
<accession>A0A9W8NHB6</accession>
<evidence type="ECO:0008006" key="4">
    <source>
        <dbReference type="Google" id="ProtNLM"/>
    </source>
</evidence>
<sequence>MTSIDNVIRPVGPHAQFNTARHSLGILRAVIVTCRYRIPAVSLRQQSPPLQDAIENALACVILKQGLLGVGIAAEDTKEPLFVHLKAIDMRRMIEWKEIITQATSDININAKDESGSQEGEEEARQEDRLLRSHEKYHEPLWDDLASKPGWKIVVQHDPRQLRLPARDDVLLSFDVSFCFHHAYADGRGGYIFHSNLQRALNDGTRPTELQNHILHLPTPPVLPPAMDPLIPFSQSWSFILRTVWTEVVGGLPLPLTLRRLLGFEASEAEIPWTGAPIDASNPATLVRTLFKLEDEAQLKRILAQCRSHKASLTGLLHALVARSLARRVKDRSFRSSTPISLAGYADPKVAGSAFKSGETIHCLVTATSYDHTLTTCAQLRRNVDELDTPLGSDEAVWALAQDVTSSLRTKAASLPRDDVMSLSGLVGDWHELFRKKYGKERGETFEVSNLGSLDAGLSGSGDEGSDPTTRSWFIDRAIFSQGNSTGPALNINVARVAEHGIYTTVSWQDGIVGVRLVEELADDVQTWVTELGP</sequence>
<dbReference type="InterPro" id="IPR052058">
    <property type="entry name" value="Alcohol_O-acetyltransferase"/>
</dbReference>
<name>A0A9W8NHB6_9PEZI</name>
<evidence type="ECO:0000256" key="1">
    <source>
        <dbReference type="SAM" id="MobiDB-lite"/>
    </source>
</evidence>
<dbReference type="PANTHER" id="PTHR28037:SF1">
    <property type="entry name" value="ALCOHOL O-ACETYLTRANSFERASE 1-RELATED"/>
    <property type="match status" value="1"/>
</dbReference>
<reference evidence="2" key="1">
    <citation type="submission" date="2022-07" db="EMBL/GenBank/DDBJ databases">
        <title>Genome Sequence of Xylaria arbuscula.</title>
        <authorList>
            <person name="Buettner E."/>
        </authorList>
    </citation>
    <scope>NUCLEOTIDE SEQUENCE</scope>
    <source>
        <strain evidence="2">VT107</strain>
    </source>
</reference>
<dbReference type="EMBL" id="JANPWZ010000424">
    <property type="protein sequence ID" value="KAJ3577141.1"/>
    <property type="molecule type" value="Genomic_DNA"/>
</dbReference>
<gene>
    <name evidence="2" type="ORF">NPX13_g3426</name>
</gene>
<dbReference type="VEuPathDB" id="FungiDB:F4678DRAFT_479281"/>
<dbReference type="InterPro" id="IPR010828">
    <property type="entry name" value="Atf2/Sli1-like"/>
</dbReference>
<protein>
    <recommendedName>
        <fullName evidence="4">Alcohol acetyltransferase</fullName>
    </recommendedName>
</protein>
<dbReference type="GO" id="GO:0008080">
    <property type="term" value="F:N-acetyltransferase activity"/>
    <property type="evidence" value="ECO:0007669"/>
    <property type="project" value="TreeGrafter"/>
</dbReference>
<proteinExistence type="predicted"/>
<dbReference type="Pfam" id="PF07247">
    <property type="entry name" value="AATase"/>
    <property type="match status" value="1"/>
</dbReference>